<organism evidence="11 12">
    <name type="scientific">Fusarium albosuccineum</name>
    <dbReference type="NCBI Taxonomy" id="1237068"/>
    <lineage>
        <taxon>Eukaryota</taxon>
        <taxon>Fungi</taxon>
        <taxon>Dikarya</taxon>
        <taxon>Ascomycota</taxon>
        <taxon>Pezizomycotina</taxon>
        <taxon>Sordariomycetes</taxon>
        <taxon>Hypocreomycetidae</taxon>
        <taxon>Hypocreales</taxon>
        <taxon>Nectriaceae</taxon>
        <taxon>Fusarium</taxon>
        <taxon>Fusarium decemcellulare species complex</taxon>
    </lineage>
</organism>
<protein>
    <submittedName>
        <fullName evidence="11">Major facilitator superfamily transporter</fullName>
    </submittedName>
</protein>
<evidence type="ECO:0000256" key="5">
    <source>
        <dbReference type="ARBA" id="ARBA00023136"/>
    </source>
</evidence>
<keyword evidence="3 9" id="KW-0812">Transmembrane</keyword>
<dbReference type="Pfam" id="PF07690">
    <property type="entry name" value="MFS_1"/>
    <property type="match status" value="1"/>
</dbReference>
<feature type="transmembrane region" description="Helical" evidence="9">
    <location>
        <begin position="68"/>
        <end position="85"/>
    </location>
</feature>
<feature type="transmembrane region" description="Helical" evidence="9">
    <location>
        <begin position="331"/>
        <end position="356"/>
    </location>
</feature>
<evidence type="ECO:0000313" key="11">
    <source>
        <dbReference type="EMBL" id="KAF4472864.1"/>
    </source>
</evidence>
<evidence type="ECO:0000256" key="1">
    <source>
        <dbReference type="ARBA" id="ARBA00004141"/>
    </source>
</evidence>
<feature type="transmembrane region" description="Helical" evidence="9">
    <location>
        <begin position="363"/>
        <end position="382"/>
    </location>
</feature>
<evidence type="ECO:0000256" key="6">
    <source>
        <dbReference type="ARBA" id="ARBA00023180"/>
    </source>
</evidence>
<dbReference type="InterPro" id="IPR036259">
    <property type="entry name" value="MFS_trans_sf"/>
</dbReference>
<evidence type="ECO:0000256" key="7">
    <source>
        <dbReference type="ARBA" id="ARBA00037968"/>
    </source>
</evidence>
<reference evidence="11 12" key="1">
    <citation type="submission" date="2020-01" db="EMBL/GenBank/DDBJ databases">
        <title>Identification and distribution of gene clusters putatively required for synthesis of sphingolipid metabolism inhibitors in phylogenetically diverse species of the filamentous fungus Fusarium.</title>
        <authorList>
            <person name="Kim H.-S."/>
            <person name="Busman M."/>
            <person name="Brown D.W."/>
            <person name="Divon H."/>
            <person name="Uhlig S."/>
            <person name="Proctor R.H."/>
        </authorList>
    </citation>
    <scope>NUCLEOTIDE SEQUENCE [LARGE SCALE GENOMIC DNA]</scope>
    <source>
        <strain evidence="11 12">NRRL 20459</strain>
    </source>
</reference>
<dbReference type="OrthoDB" id="6730379at2759"/>
<evidence type="ECO:0000256" key="9">
    <source>
        <dbReference type="SAM" id="Phobius"/>
    </source>
</evidence>
<dbReference type="GO" id="GO:0016020">
    <property type="term" value="C:membrane"/>
    <property type="evidence" value="ECO:0007669"/>
    <property type="project" value="UniProtKB-SubCell"/>
</dbReference>
<feature type="region of interest" description="Disordered" evidence="8">
    <location>
        <begin position="1"/>
        <end position="23"/>
    </location>
</feature>
<feature type="transmembrane region" description="Helical" evidence="9">
    <location>
        <begin position="298"/>
        <end position="319"/>
    </location>
</feature>
<keyword evidence="12" id="KW-1185">Reference proteome</keyword>
<feature type="transmembrane region" description="Helical" evidence="9">
    <location>
        <begin position="231"/>
        <end position="251"/>
    </location>
</feature>
<accession>A0A8H4LQV3</accession>
<dbReference type="InterPro" id="IPR011701">
    <property type="entry name" value="MFS"/>
</dbReference>
<keyword evidence="6" id="KW-0325">Glycoprotein</keyword>
<evidence type="ECO:0000256" key="8">
    <source>
        <dbReference type="SAM" id="MobiDB-lite"/>
    </source>
</evidence>
<dbReference type="InterPro" id="IPR020846">
    <property type="entry name" value="MFS_dom"/>
</dbReference>
<dbReference type="PANTHER" id="PTHR43791:SF81">
    <property type="entry name" value="TRANSPORTER, PUTATIVE (AFU_ORTHOLOGUE AFUA_7G01190)-RELATED"/>
    <property type="match status" value="1"/>
</dbReference>
<feature type="transmembrane region" description="Helical" evidence="9">
    <location>
        <begin position="394"/>
        <end position="412"/>
    </location>
</feature>
<comment type="subcellular location">
    <subcellularLocation>
        <location evidence="1">Membrane</location>
        <topology evidence="1">Multi-pass membrane protein</topology>
    </subcellularLocation>
</comment>
<feature type="domain" description="Major facilitator superfamily (MFS) profile" evidence="10">
    <location>
        <begin position="72"/>
        <end position="483"/>
    </location>
</feature>
<evidence type="ECO:0000256" key="2">
    <source>
        <dbReference type="ARBA" id="ARBA00022448"/>
    </source>
</evidence>
<evidence type="ECO:0000256" key="3">
    <source>
        <dbReference type="ARBA" id="ARBA00022692"/>
    </source>
</evidence>
<dbReference type="PROSITE" id="PS50850">
    <property type="entry name" value="MFS"/>
    <property type="match status" value="1"/>
</dbReference>
<dbReference type="Proteomes" id="UP000554235">
    <property type="component" value="Unassembled WGS sequence"/>
</dbReference>
<proteinExistence type="inferred from homology"/>
<dbReference type="FunFam" id="1.20.1250.20:FF:000064">
    <property type="entry name" value="MFS allantoate transporter"/>
    <property type="match status" value="1"/>
</dbReference>
<dbReference type="PANTHER" id="PTHR43791">
    <property type="entry name" value="PERMEASE-RELATED"/>
    <property type="match status" value="1"/>
</dbReference>
<feature type="transmembrane region" description="Helical" evidence="9">
    <location>
        <begin position="424"/>
        <end position="446"/>
    </location>
</feature>
<evidence type="ECO:0000256" key="4">
    <source>
        <dbReference type="ARBA" id="ARBA00022989"/>
    </source>
</evidence>
<dbReference type="EMBL" id="JAADYS010000031">
    <property type="protein sequence ID" value="KAF4472864.1"/>
    <property type="molecule type" value="Genomic_DNA"/>
</dbReference>
<sequence length="518" mass="57739">MATEQVEVKRDDKGDMTKVTSHTKSIGEGEVRELDATEIFLREHNFSQDYLDELLTDKDMERRLVRKIDLIVLPLLAGTYVLQYIDKQAMSYAAVFDLFTSTSITQSQYSWFASIFYLAYLVAEYPWVFLAQKTRMAKVVSGCVLCWGSVLMLTALCHDFPGLAACRFFLGFFEAPITTCFMMIVSMWYVRSEQPFRAGVFYCCNGFGSMLGGLLSFAIGQINSFPVWKAVFLVCGGITVLWGLVLITFLPDSILSAKQFKLEEKAMLIGRARLAKTGVLNKVIKWYQIREALLDPQVWILTLFTLLNEVINGGIANFGKLIIKGLVSDPLLTVVYGIPQGAFQVFFILSGTFLASKFRNARTIVMAVYLIPTITGVCLIWKLNSEAHKVGTLLGYYIVGAFVTSLVLALQMPATNLGGYTKRITASAIVFSAYCAGNVIGPHAFLASEAPKYPTGCIVILACSVSQMVLAILLRLLLIRRNRQRDEAAATLGMEVDHTRGDFADMTDFENPHFRYVL</sequence>
<feature type="transmembrane region" description="Helical" evidence="9">
    <location>
        <begin position="458"/>
        <end position="478"/>
    </location>
</feature>
<comment type="similarity">
    <text evidence="7">Belongs to the major facilitator superfamily. Allantoate permease family.</text>
</comment>
<gene>
    <name evidence="11" type="ORF">FALBO_251</name>
</gene>
<feature type="transmembrane region" description="Helical" evidence="9">
    <location>
        <begin position="109"/>
        <end position="130"/>
    </location>
</feature>
<feature type="transmembrane region" description="Helical" evidence="9">
    <location>
        <begin position="137"/>
        <end position="156"/>
    </location>
</feature>
<comment type="caution">
    <text evidence="11">The sequence shown here is derived from an EMBL/GenBank/DDBJ whole genome shotgun (WGS) entry which is preliminary data.</text>
</comment>
<feature type="compositionally biased region" description="Basic and acidic residues" evidence="8">
    <location>
        <begin position="1"/>
        <end position="16"/>
    </location>
</feature>
<dbReference type="GO" id="GO:0022857">
    <property type="term" value="F:transmembrane transporter activity"/>
    <property type="evidence" value="ECO:0007669"/>
    <property type="project" value="InterPro"/>
</dbReference>
<dbReference type="SUPFAM" id="SSF103473">
    <property type="entry name" value="MFS general substrate transporter"/>
    <property type="match status" value="1"/>
</dbReference>
<keyword evidence="4 9" id="KW-1133">Transmembrane helix</keyword>
<keyword evidence="5 9" id="KW-0472">Membrane</keyword>
<feature type="transmembrane region" description="Helical" evidence="9">
    <location>
        <begin position="199"/>
        <end position="219"/>
    </location>
</feature>
<evidence type="ECO:0000313" key="12">
    <source>
        <dbReference type="Proteomes" id="UP000554235"/>
    </source>
</evidence>
<dbReference type="AlphaFoldDB" id="A0A8H4LQV3"/>
<evidence type="ECO:0000259" key="10">
    <source>
        <dbReference type="PROSITE" id="PS50850"/>
    </source>
</evidence>
<name>A0A8H4LQV3_9HYPO</name>
<keyword evidence="2" id="KW-0813">Transport</keyword>
<dbReference type="Gene3D" id="1.20.1250.20">
    <property type="entry name" value="MFS general substrate transporter like domains"/>
    <property type="match status" value="1"/>
</dbReference>
<feature type="transmembrane region" description="Helical" evidence="9">
    <location>
        <begin position="168"/>
        <end position="190"/>
    </location>
</feature>